<keyword evidence="2" id="KW-1185">Reference proteome</keyword>
<sequence length="79" mass="9002">MWQKKNESRINAVEMRYLRNMCGLSFKYRCRNSDARGRSALKEDVVTRAERVEITRDKPSYSPAVPRLATAKLAGCGPP</sequence>
<proteinExistence type="predicted"/>
<reference evidence="1 2" key="1">
    <citation type="journal article" date="2019" name="Commun. Biol.">
        <title>The bagworm genome reveals a unique fibroin gene that provides high tensile strength.</title>
        <authorList>
            <person name="Kono N."/>
            <person name="Nakamura H."/>
            <person name="Ohtoshi R."/>
            <person name="Tomita M."/>
            <person name="Numata K."/>
            <person name="Arakawa K."/>
        </authorList>
    </citation>
    <scope>NUCLEOTIDE SEQUENCE [LARGE SCALE GENOMIC DNA]</scope>
</reference>
<name>A0A4C1TTG8_EUMVA</name>
<dbReference type="Proteomes" id="UP000299102">
    <property type="component" value="Unassembled WGS sequence"/>
</dbReference>
<organism evidence="1 2">
    <name type="scientific">Eumeta variegata</name>
    <name type="common">Bagworm moth</name>
    <name type="synonym">Eumeta japonica</name>
    <dbReference type="NCBI Taxonomy" id="151549"/>
    <lineage>
        <taxon>Eukaryota</taxon>
        <taxon>Metazoa</taxon>
        <taxon>Ecdysozoa</taxon>
        <taxon>Arthropoda</taxon>
        <taxon>Hexapoda</taxon>
        <taxon>Insecta</taxon>
        <taxon>Pterygota</taxon>
        <taxon>Neoptera</taxon>
        <taxon>Endopterygota</taxon>
        <taxon>Lepidoptera</taxon>
        <taxon>Glossata</taxon>
        <taxon>Ditrysia</taxon>
        <taxon>Tineoidea</taxon>
        <taxon>Psychidae</taxon>
        <taxon>Oiketicinae</taxon>
        <taxon>Eumeta</taxon>
    </lineage>
</organism>
<evidence type="ECO:0000313" key="1">
    <source>
        <dbReference type="EMBL" id="GBP17279.1"/>
    </source>
</evidence>
<dbReference type="OrthoDB" id="425681at2759"/>
<accession>A0A4C1TTG8</accession>
<dbReference type="AlphaFoldDB" id="A0A4C1TTG8"/>
<protein>
    <submittedName>
        <fullName evidence="1">Uncharacterized protein</fullName>
    </submittedName>
</protein>
<comment type="caution">
    <text evidence="1">The sequence shown here is derived from an EMBL/GenBank/DDBJ whole genome shotgun (WGS) entry which is preliminary data.</text>
</comment>
<evidence type="ECO:0000313" key="2">
    <source>
        <dbReference type="Proteomes" id="UP000299102"/>
    </source>
</evidence>
<dbReference type="EMBL" id="BGZK01000086">
    <property type="protein sequence ID" value="GBP17279.1"/>
    <property type="molecule type" value="Genomic_DNA"/>
</dbReference>
<gene>
    <name evidence="1" type="ORF">EVAR_17769_1</name>
</gene>